<dbReference type="SUPFAM" id="SSF88659">
    <property type="entry name" value="Sigma3 and sigma4 domains of RNA polymerase sigma factors"/>
    <property type="match status" value="1"/>
</dbReference>
<dbReference type="PANTHER" id="PTHR43133">
    <property type="entry name" value="RNA POLYMERASE ECF-TYPE SIGMA FACTO"/>
    <property type="match status" value="1"/>
</dbReference>
<dbReference type="InterPro" id="IPR014284">
    <property type="entry name" value="RNA_pol_sigma-70_dom"/>
</dbReference>
<dbReference type="NCBIfam" id="TIGR02937">
    <property type="entry name" value="sigma70-ECF"/>
    <property type="match status" value="1"/>
</dbReference>
<reference evidence="8" key="1">
    <citation type="journal article" date="2019" name="Int. J. Syst. Evol. Microbiol.">
        <title>The Global Catalogue of Microorganisms (GCM) 10K type strain sequencing project: providing services to taxonomists for standard genome sequencing and annotation.</title>
        <authorList>
            <consortium name="The Broad Institute Genomics Platform"/>
            <consortium name="The Broad Institute Genome Sequencing Center for Infectious Disease"/>
            <person name="Wu L."/>
            <person name="Ma J."/>
        </authorList>
    </citation>
    <scope>NUCLEOTIDE SEQUENCE [LARGE SCALE GENOMIC DNA]</scope>
    <source>
        <strain evidence="8">CGMCC 4.7241</strain>
    </source>
</reference>
<dbReference type="Pfam" id="PF04542">
    <property type="entry name" value="Sigma70_r2"/>
    <property type="match status" value="1"/>
</dbReference>
<evidence type="ECO:0000256" key="1">
    <source>
        <dbReference type="ARBA" id="ARBA00010641"/>
    </source>
</evidence>
<evidence type="ECO:0000256" key="4">
    <source>
        <dbReference type="ARBA" id="ARBA00023163"/>
    </source>
</evidence>
<evidence type="ECO:0000313" key="7">
    <source>
        <dbReference type="EMBL" id="MFC3761172.1"/>
    </source>
</evidence>
<evidence type="ECO:0000313" key="8">
    <source>
        <dbReference type="Proteomes" id="UP001595699"/>
    </source>
</evidence>
<name>A0ABV7Y997_9ACTN</name>
<evidence type="ECO:0000256" key="2">
    <source>
        <dbReference type="ARBA" id="ARBA00023015"/>
    </source>
</evidence>
<dbReference type="SUPFAM" id="SSF88946">
    <property type="entry name" value="Sigma2 domain of RNA polymerase sigma factors"/>
    <property type="match status" value="1"/>
</dbReference>
<keyword evidence="4" id="KW-0804">Transcription</keyword>
<evidence type="ECO:0000256" key="3">
    <source>
        <dbReference type="ARBA" id="ARBA00023082"/>
    </source>
</evidence>
<dbReference type="Gene3D" id="1.10.1740.10">
    <property type="match status" value="1"/>
</dbReference>
<dbReference type="InterPro" id="IPR013249">
    <property type="entry name" value="RNA_pol_sigma70_r4_t2"/>
</dbReference>
<dbReference type="InterPro" id="IPR013324">
    <property type="entry name" value="RNA_pol_sigma_r3/r4-like"/>
</dbReference>
<keyword evidence="2" id="KW-0805">Transcription regulation</keyword>
<gene>
    <name evidence="7" type="ORF">ACFOUW_10000</name>
</gene>
<dbReference type="Proteomes" id="UP001595699">
    <property type="component" value="Unassembled WGS sequence"/>
</dbReference>
<dbReference type="InterPro" id="IPR013325">
    <property type="entry name" value="RNA_pol_sigma_r2"/>
</dbReference>
<organism evidence="7 8">
    <name type="scientific">Tenggerimyces flavus</name>
    <dbReference type="NCBI Taxonomy" id="1708749"/>
    <lineage>
        <taxon>Bacteria</taxon>
        <taxon>Bacillati</taxon>
        <taxon>Actinomycetota</taxon>
        <taxon>Actinomycetes</taxon>
        <taxon>Propionibacteriales</taxon>
        <taxon>Nocardioidaceae</taxon>
        <taxon>Tenggerimyces</taxon>
    </lineage>
</organism>
<dbReference type="RefSeq" id="WP_205117385.1">
    <property type="nucleotide sequence ID" value="NZ_JAFBCM010000001.1"/>
</dbReference>
<comment type="similarity">
    <text evidence="1">Belongs to the sigma-70 factor family. ECF subfamily.</text>
</comment>
<dbReference type="EMBL" id="JBHRZH010000006">
    <property type="protein sequence ID" value="MFC3761172.1"/>
    <property type="molecule type" value="Genomic_DNA"/>
</dbReference>
<comment type="caution">
    <text evidence="7">The sequence shown here is derived from an EMBL/GenBank/DDBJ whole genome shotgun (WGS) entry which is preliminary data.</text>
</comment>
<proteinExistence type="inferred from homology"/>
<evidence type="ECO:0000259" key="5">
    <source>
        <dbReference type="Pfam" id="PF04542"/>
    </source>
</evidence>
<accession>A0ABV7Y997</accession>
<dbReference type="InterPro" id="IPR007627">
    <property type="entry name" value="RNA_pol_sigma70_r2"/>
</dbReference>
<feature type="domain" description="RNA polymerase sigma-70 region 2" evidence="5">
    <location>
        <begin position="21"/>
        <end position="86"/>
    </location>
</feature>
<keyword evidence="3" id="KW-0731">Sigma factor</keyword>
<evidence type="ECO:0000259" key="6">
    <source>
        <dbReference type="Pfam" id="PF08281"/>
    </source>
</evidence>
<dbReference type="PANTHER" id="PTHR43133:SF25">
    <property type="entry name" value="RNA POLYMERASE SIGMA FACTOR RFAY-RELATED"/>
    <property type="match status" value="1"/>
</dbReference>
<dbReference type="Pfam" id="PF08281">
    <property type="entry name" value="Sigma70_r4_2"/>
    <property type="match status" value="1"/>
</dbReference>
<dbReference type="InterPro" id="IPR036388">
    <property type="entry name" value="WH-like_DNA-bd_sf"/>
</dbReference>
<keyword evidence="8" id="KW-1185">Reference proteome</keyword>
<dbReference type="Gene3D" id="1.10.10.10">
    <property type="entry name" value="Winged helix-like DNA-binding domain superfamily/Winged helix DNA-binding domain"/>
    <property type="match status" value="1"/>
</dbReference>
<sequence length="187" mass="20794">MGRRGDRLAAPHVAEHRLRDIFEAHADQVYAYVSHRTDVHTAEDVVAETFAIAWRRIDRVPSHALPWLLVTARKVLANELRGEARRSALVERIAALDADSAQSLPAAIEGKHDVLAAVSQLSTLDQEILTVSAWYDLSAREAARVVGCSPATYAVRLFRARRRLRTQLSRAGSSLALRTKNDQEVQP</sequence>
<feature type="domain" description="RNA polymerase sigma factor 70 region 4 type 2" evidence="6">
    <location>
        <begin position="113"/>
        <end position="164"/>
    </location>
</feature>
<protein>
    <submittedName>
        <fullName evidence="7">RNA polymerase sigma factor</fullName>
    </submittedName>
</protein>
<dbReference type="InterPro" id="IPR039425">
    <property type="entry name" value="RNA_pol_sigma-70-like"/>
</dbReference>